<evidence type="ECO:0000313" key="1">
    <source>
        <dbReference type="EMBL" id="CAK9189376.1"/>
    </source>
</evidence>
<protein>
    <submittedName>
        <fullName evidence="1">Uncharacterized protein</fullName>
    </submittedName>
</protein>
<proteinExistence type="predicted"/>
<reference evidence="1 2" key="1">
    <citation type="submission" date="2024-02" db="EMBL/GenBank/DDBJ databases">
        <authorList>
            <consortium name="ELIXIR-Norway"/>
            <consortium name="Elixir Norway"/>
        </authorList>
    </citation>
    <scope>NUCLEOTIDE SEQUENCE [LARGE SCALE GENOMIC DNA]</scope>
</reference>
<evidence type="ECO:0000313" key="2">
    <source>
        <dbReference type="Proteomes" id="UP001497512"/>
    </source>
</evidence>
<name>A0ABP0T7X4_9BRYO</name>
<sequence length="118" mass="13369">MALYHGVGTEFHSMLETKFRLLHVRSSLSGTGSGRFGYRGGRSKEADIGYKPRSRPMIDDWQSFVVEIGVDYAGPPLEIPAKKLFDGLPQNLSKGEFLFTPDNLNEFNTSIWESYRLH</sequence>
<organism evidence="1 2">
    <name type="scientific">Sphagnum troendelagicum</name>
    <dbReference type="NCBI Taxonomy" id="128251"/>
    <lineage>
        <taxon>Eukaryota</taxon>
        <taxon>Viridiplantae</taxon>
        <taxon>Streptophyta</taxon>
        <taxon>Embryophyta</taxon>
        <taxon>Bryophyta</taxon>
        <taxon>Sphagnophytina</taxon>
        <taxon>Sphagnopsida</taxon>
        <taxon>Sphagnales</taxon>
        <taxon>Sphagnaceae</taxon>
        <taxon>Sphagnum</taxon>
    </lineage>
</organism>
<keyword evidence="2" id="KW-1185">Reference proteome</keyword>
<gene>
    <name evidence="1" type="ORF">CSSPTR1EN2_LOCUS27</name>
</gene>
<accession>A0ABP0T7X4</accession>
<dbReference type="EMBL" id="OZ019893">
    <property type="protein sequence ID" value="CAK9189376.1"/>
    <property type="molecule type" value="Genomic_DNA"/>
</dbReference>
<dbReference type="Proteomes" id="UP001497512">
    <property type="component" value="Chromosome 1"/>
</dbReference>